<keyword evidence="5" id="KW-0297">G-protein coupled receptor</keyword>
<comment type="subcellular location">
    <subcellularLocation>
        <location evidence="1">Membrane</location>
        <topology evidence="1">Multi-pass membrane protein</topology>
    </subcellularLocation>
</comment>
<feature type="compositionally biased region" description="Polar residues" evidence="9">
    <location>
        <begin position="1"/>
        <end position="17"/>
    </location>
</feature>
<reference evidence="12" key="1">
    <citation type="journal article" date="2023" name="G3 (Bethesda)">
        <title>Whole genome assemblies of Zophobas morio and Tenebrio molitor.</title>
        <authorList>
            <person name="Kaur S."/>
            <person name="Stinson S.A."/>
            <person name="diCenzo G.C."/>
        </authorList>
    </citation>
    <scope>NUCLEOTIDE SEQUENCE</scope>
    <source>
        <strain evidence="12">QUZm001</strain>
    </source>
</reference>
<keyword evidence="13" id="KW-1185">Reference proteome</keyword>
<proteinExistence type="inferred from homology"/>
<keyword evidence="6 10" id="KW-0472">Membrane</keyword>
<evidence type="ECO:0000256" key="6">
    <source>
        <dbReference type="ARBA" id="ARBA00023136"/>
    </source>
</evidence>
<comment type="similarity">
    <text evidence="2">Belongs to the G-protein coupled receptor 1 family.</text>
</comment>
<dbReference type="AlphaFoldDB" id="A0AA38I7Q9"/>
<keyword evidence="8" id="KW-0807">Transducer</keyword>
<evidence type="ECO:0000256" key="4">
    <source>
        <dbReference type="ARBA" id="ARBA00022989"/>
    </source>
</evidence>
<evidence type="ECO:0000256" key="5">
    <source>
        <dbReference type="ARBA" id="ARBA00023040"/>
    </source>
</evidence>
<dbReference type="GO" id="GO:0005886">
    <property type="term" value="C:plasma membrane"/>
    <property type="evidence" value="ECO:0007669"/>
    <property type="project" value="TreeGrafter"/>
</dbReference>
<dbReference type="InterPro" id="IPR017452">
    <property type="entry name" value="GPCR_Rhodpsn_7TM"/>
</dbReference>
<feature type="compositionally biased region" description="Low complexity" evidence="9">
    <location>
        <begin position="18"/>
        <end position="29"/>
    </location>
</feature>
<feature type="domain" description="G-protein coupled receptors family 1 profile" evidence="11">
    <location>
        <begin position="55"/>
        <end position="117"/>
    </location>
</feature>
<dbReference type="InterPro" id="IPR000276">
    <property type="entry name" value="GPCR_Rhodpsn"/>
</dbReference>
<dbReference type="Proteomes" id="UP001168821">
    <property type="component" value="Unassembled WGS sequence"/>
</dbReference>
<dbReference type="PROSITE" id="PS50262">
    <property type="entry name" value="G_PROTEIN_RECEP_F1_2"/>
    <property type="match status" value="1"/>
</dbReference>
<keyword evidence="4 10" id="KW-1133">Transmembrane helix</keyword>
<dbReference type="Pfam" id="PF00001">
    <property type="entry name" value="7tm_1"/>
    <property type="match status" value="1"/>
</dbReference>
<comment type="caution">
    <text evidence="12">The sequence shown here is derived from an EMBL/GenBank/DDBJ whole genome shotgun (WGS) entry which is preliminary data.</text>
</comment>
<evidence type="ECO:0000256" key="8">
    <source>
        <dbReference type="ARBA" id="ARBA00023224"/>
    </source>
</evidence>
<dbReference type="EMBL" id="JALNTZ010000006">
    <property type="protein sequence ID" value="KAJ3648794.1"/>
    <property type="molecule type" value="Genomic_DNA"/>
</dbReference>
<accession>A0AA38I7Q9</accession>
<protein>
    <recommendedName>
        <fullName evidence="11">G-protein coupled receptors family 1 profile domain-containing protein</fullName>
    </recommendedName>
</protein>
<sequence length="162" mass="18051">MEWAEVNSTWNVSTLSNEGTTPETPPKTGSIPQWYETGRITIPLYAVIFMLAVVGNTLVILTLVKNQRMRTITNLFLLNLAVSDLLLGVLCIPFTLIGTLLRHFVFGEVMCKLLPFLQGKPPHIFAPDEKEPATPAMNADMCDLQAAYYCSYAKLVDTADLW</sequence>
<evidence type="ECO:0000256" key="3">
    <source>
        <dbReference type="ARBA" id="ARBA00022692"/>
    </source>
</evidence>
<keyword evidence="3 10" id="KW-0812">Transmembrane</keyword>
<name>A0AA38I7Q9_9CUCU</name>
<evidence type="ECO:0000313" key="13">
    <source>
        <dbReference type="Proteomes" id="UP001168821"/>
    </source>
</evidence>
<dbReference type="GO" id="GO:0008188">
    <property type="term" value="F:neuropeptide receptor activity"/>
    <property type="evidence" value="ECO:0007669"/>
    <property type="project" value="TreeGrafter"/>
</dbReference>
<evidence type="ECO:0000256" key="10">
    <source>
        <dbReference type="SAM" id="Phobius"/>
    </source>
</evidence>
<evidence type="ECO:0000256" key="1">
    <source>
        <dbReference type="ARBA" id="ARBA00004141"/>
    </source>
</evidence>
<feature type="region of interest" description="Disordered" evidence="9">
    <location>
        <begin position="1"/>
        <end position="30"/>
    </location>
</feature>
<feature type="transmembrane region" description="Helical" evidence="10">
    <location>
        <begin position="42"/>
        <end position="64"/>
    </location>
</feature>
<dbReference type="PRINTS" id="PR00237">
    <property type="entry name" value="GPCRRHODOPSN"/>
</dbReference>
<evidence type="ECO:0000259" key="11">
    <source>
        <dbReference type="PROSITE" id="PS50262"/>
    </source>
</evidence>
<keyword evidence="7" id="KW-0675">Receptor</keyword>
<dbReference type="PANTHER" id="PTHR24238">
    <property type="entry name" value="G-PROTEIN COUPLED RECEPTOR"/>
    <property type="match status" value="1"/>
</dbReference>
<dbReference type="Gene3D" id="1.20.1070.10">
    <property type="entry name" value="Rhodopsin 7-helix transmembrane proteins"/>
    <property type="match status" value="1"/>
</dbReference>
<feature type="transmembrane region" description="Helical" evidence="10">
    <location>
        <begin position="76"/>
        <end position="101"/>
    </location>
</feature>
<dbReference type="SUPFAM" id="SSF81321">
    <property type="entry name" value="Family A G protein-coupled receptor-like"/>
    <property type="match status" value="1"/>
</dbReference>
<gene>
    <name evidence="12" type="ORF">Zmor_020570</name>
</gene>
<evidence type="ECO:0000313" key="12">
    <source>
        <dbReference type="EMBL" id="KAJ3648794.1"/>
    </source>
</evidence>
<evidence type="ECO:0000256" key="9">
    <source>
        <dbReference type="SAM" id="MobiDB-lite"/>
    </source>
</evidence>
<evidence type="ECO:0000256" key="7">
    <source>
        <dbReference type="ARBA" id="ARBA00023170"/>
    </source>
</evidence>
<dbReference type="PANTHER" id="PTHR24238:SF75">
    <property type="entry name" value="CHOLECYSTOKININ-LIKE RECEPTOR AT 17D1-RELATED"/>
    <property type="match status" value="1"/>
</dbReference>
<evidence type="ECO:0000256" key="2">
    <source>
        <dbReference type="ARBA" id="ARBA00010663"/>
    </source>
</evidence>
<organism evidence="12 13">
    <name type="scientific">Zophobas morio</name>
    <dbReference type="NCBI Taxonomy" id="2755281"/>
    <lineage>
        <taxon>Eukaryota</taxon>
        <taxon>Metazoa</taxon>
        <taxon>Ecdysozoa</taxon>
        <taxon>Arthropoda</taxon>
        <taxon>Hexapoda</taxon>
        <taxon>Insecta</taxon>
        <taxon>Pterygota</taxon>
        <taxon>Neoptera</taxon>
        <taxon>Endopterygota</taxon>
        <taxon>Coleoptera</taxon>
        <taxon>Polyphaga</taxon>
        <taxon>Cucujiformia</taxon>
        <taxon>Tenebrionidae</taxon>
        <taxon>Zophobas</taxon>
    </lineage>
</organism>